<gene>
    <name evidence="1" type="ORF">DFH01_08155</name>
</gene>
<comment type="caution">
    <text evidence="1">The sequence shown here is derived from an EMBL/GenBank/DDBJ whole genome shotgun (WGS) entry which is preliminary data.</text>
</comment>
<dbReference type="OrthoDB" id="5242601at2"/>
<dbReference type="EMBL" id="QGNA01000001">
    <property type="protein sequence ID" value="PWS39195.1"/>
    <property type="molecule type" value="Genomic_DNA"/>
</dbReference>
<dbReference type="Proteomes" id="UP000245765">
    <property type="component" value="Unassembled WGS sequence"/>
</dbReference>
<reference evidence="2" key="1">
    <citation type="submission" date="2018-05" db="EMBL/GenBank/DDBJ databases">
        <authorList>
            <person name="Du Z."/>
            <person name="Wang X."/>
        </authorList>
    </citation>
    <scope>NUCLEOTIDE SEQUENCE [LARGE SCALE GENOMIC DNA]</scope>
    <source>
        <strain evidence="2">CQN31</strain>
    </source>
</reference>
<evidence type="ECO:0000313" key="1">
    <source>
        <dbReference type="EMBL" id="PWS39195.1"/>
    </source>
</evidence>
<accession>A0A317FK88</accession>
<keyword evidence="2" id="KW-1185">Reference proteome</keyword>
<evidence type="ECO:0008006" key="3">
    <source>
        <dbReference type="Google" id="ProtNLM"/>
    </source>
</evidence>
<sequence length="302" mass="33633">MSGSIHDYLGQFTGKDVLFVPNPGNAGDSVMSAATYQALERAGARYRVPSLRGLDVSGQFVLYGGGGNLYGKARHAYRTLERLHATAKHLTILPHTIKDVDELLEEFGSNVTVIARERVTFDYISSVSRRYETLLMDDLAFSLDLDRLLHGGEGFNRAAMVAHFAMSRLLRRSGHTEFANVKRYLNPGPVAADLLARPPGGVLNCFRLDNEATDIEIPPDNIDLPIVFMFGVSPAPVAFHAARSMIQVLSKFDEIRTNRLHVAISAGLIGKPTLFYPNNYFKCRAVWEFSMRDRFPHVTWMG</sequence>
<protein>
    <recommendedName>
        <fullName evidence="3">Polysaccharide pyruvyl transferase domain-containing protein</fullName>
    </recommendedName>
</protein>
<evidence type="ECO:0000313" key="2">
    <source>
        <dbReference type="Proteomes" id="UP000245765"/>
    </source>
</evidence>
<organism evidence="1 2">
    <name type="scientific">Falsiroseomonas bella</name>
    <dbReference type="NCBI Taxonomy" id="2184016"/>
    <lineage>
        <taxon>Bacteria</taxon>
        <taxon>Pseudomonadati</taxon>
        <taxon>Pseudomonadota</taxon>
        <taxon>Alphaproteobacteria</taxon>
        <taxon>Acetobacterales</taxon>
        <taxon>Roseomonadaceae</taxon>
        <taxon>Falsiroseomonas</taxon>
    </lineage>
</organism>
<proteinExistence type="predicted"/>
<dbReference type="RefSeq" id="WP_109869816.1">
    <property type="nucleotide sequence ID" value="NZ_QGNA01000001.1"/>
</dbReference>
<dbReference type="AlphaFoldDB" id="A0A317FK88"/>
<name>A0A317FK88_9PROT</name>